<dbReference type="AlphaFoldDB" id="A0A4U0TMH9"/>
<dbReference type="EMBL" id="NAJL01000063">
    <property type="protein sequence ID" value="TKA22942.1"/>
    <property type="molecule type" value="Genomic_DNA"/>
</dbReference>
<gene>
    <name evidence="1" type="ORF">B0A50_07684</name>
</gene>
<accession>A0A4U0TMH9</accession>
<evidence type="ECO:0000313" key="1">
    <source>
        <dbReference type="EMBL" id="TKA22942.1"/>
    </source>
</evidence>
<organism evidence="1 2">
    <name type="scientific">Salinomyces thailandicus</name>
    <dbReference type="NCBI Taxonomy" id="706561"/>
    <lineage>
        <taxon>Eukaryota</taxon>
        <taxon>Fungi</taxon>
        <taxon>Dikarya</taxon>
        <taxon>Ascomycota</taxon>
        <taxon>Pezizomycotina</taxon>
        <taxon>Dothideomycetes</taxon>
        <taxon>Dothideomycetidae</taxon>
        <taxon>Mycosphaerellales</taxon>
        <taxon>Teratosphaeriaceae</taxon>
        <taxon>Salinomyces</taxon>
    </lineage>
</organism>
<dbReference type="Proteomes" id="UP000308549">
    <property type="component" value="Unassembled WGS sequence"/>
</dbReference>
<proteinExistence type="predicted"/>
<name>A0A4U0TMH9_9PEZI</name>
<evidence type="ECO:0000313" key="2">
    <source>
        <dbReference type="Proteomes" id="UP000308549"/>
    </source>
</evidence>
<protein>
    <submittedName>
        <fullName evidence="1">Uncharacterized protein</fullName>
    </submittedName>
</protein>
<reference evidence="1 2" key="1">
    <citation type="submission" date="2017-03" db="EMBL/GenBank/DDBJ databases">
        <title>Genomes of endolithic fungi from Antarctica.</title>
        <authorList>
            <person name="Coleine C."/>
            <person name="Masonjones S."/>
            <person name="Stajich J.E."/>
        </authorList>
    </citation>
    <scope>NUCLEOTIDE SEQUENCE [LARGE SCALE GENOMIC DNA]</scope>
    <source>
        <strain evidence="1 2">CCFEE 6315</strain>
    </source>
</reference>
<keyword evidence="2" id="KW-1185">Reference proteome</keyword>
<comment type="caution">
    <text evidence="1">The sequence shown here is derived from an EMBL/GenBank/DDBJ whole genome shotgun (WGS) entry which is preliminary data.</text>
</comment>
<sequence>MAPKEHEKYQDLPVNQREGEAHTIIEMKKAADEQTRNMTILLGREAKLQLLLSMALKIMGGCSDEGDSETIKKARKAFPKDVAYITEHGGFGEVGMLSKSQEVMKDLDVAEAYEEIVGGFLAAQGKQMQ</sequence>